<feature type="region of interest" description="Disordered" evidence="1">
    <location>
        <begin position="1"/>
        <end position="65"/>
    </location>
</feature>
<dbReference type="AlphaFoldDB" id="A0A3N0YKL8"/>
<accession>A0A3N0YKL8</accession>
<evidence type="ECO:0000256" key="1">
    <source>
        <dbReference type="SAM" id="MobiDB-lite"/>
    </source>
</evidence>
<organism evidence="2 3">
    <name type="scientific">Anabarilius grahami</name>
    <name type="common">Kanglang fish</name>
    <name type="synonym">Barilius grahami</name>
    <dbReference type="NCBI Taxonomy" id="495550"/>
    <lineage>
        <taxon>Eukaryota</taxon>
        <taxon>Metazoa</taxon>
        <taxon>Chordata</taxon>
        <taxon>Craniata</taxon>
        <taxon>Vertebrata</taxon>
        <taxon>Euteleostomi</taxon>
        <taxon>Actinopterygii</taxon>
        <taxon>Neopterygii</taxon>
        <taxon>Teleostei</taxon>
        <taxon>Ostariophysi</taxon>
        <taxon>Cypriniformes</taxon>
        <taxon>Xenocyprididae</taxon>
        <taxon>Xenocypridinae</taxon>
        <taxon>Xenocypridinae incertae sedis</taxon>
        <taxon>Anabarilius</taxon>
    </lineage>
</organism>
<gene>
    <name evidence="2" type="ORF">DPX16_1442</name>
</gene>
<comment type="caution">
    <text evidence="2">The sequence shown here is derived from an EMBL/GenBank/DDBJ whole genome shotgun (WGS) entry which is preliminary data.</text>
</comment>
<dbReference type="Proteomes" id="UP000281406">
    <property type="component" value="Unassembled WGS sequence"/>
</dbReference>
<feature type="compositionally biased region" description="Basic and acidic residues" evidence="1">
    <location>
        <begin position="1"/>
        <end position="49"/>
    </location>
</feature>
<evidence type="ECO:0000313" key="2">
    <source>
        <dbReference type="EMBL" id="ROL46805.1"/>
    </source>
</evidence>
<protein>
    <submittedName>
        <fullName evidence="2">Uncharacterized protein</fullName>
    </submittedName>
</protein>
<sequence length="107" mass="12432">MHLPPKQDAERLLTSGERRKPAGMKRRDEERLKNIHICTHTERPDDSSRGHGGFQHQKREQIGVLSESVRSRYSCSGLDRVFTTLHKTDDVKPHLQLHENQRGKQTQ</sequence>
<dbReference type="EMBL" id="RJVU01036813">
    <property type="protein sequence ID" value="ROL46805.1"/>
    <property type="molecule type" value="Genomic_DNA"/>
</dbReference>
<proteinExistence type="predicted"/>
<evidence type="ECO:0000313" key="3">
    <source>
        <dbReference type="Proteomes" id="UP000281406"/>
    </source>
</evidence>
<keyword evidence="3" id="KW-1185">Reference proteome</keyword>
<reference evidence="2 3" key="1">
    <citation type="submission" date="2018-10" db="EMBL/GenBank/DDBJ databases">
        <title>Genome assembly for a Yunnan-Guizhou Plateau 3E fish, Anabarilius grahami (Regan), and its evolutionary and genetic applications.</title>
        <authorList>
            <person name="Jiang W."/>
        </authorList>
    </citation>
    <scope>NUCLEOTIDE SEQUENCE [LARGE SCALE GENOMIC DNA]</scope>
    <source>
        <strain evidence="2">AG-KIZ</strain>
        <tissue evidence="2">Muscle</tissue>
    </source>
</reference>
<feature type="region of interest" description="Disordered" evidence="1">
    <location>
        <begin position="87"/>
        <end position="107"/>
    </location>
</feature>
<name>A0A3N0YKL8_ANAGA</name>